<protein>
    <submittedName>
        <fullName evidence="1">Uncharacterized protein</fullName>
    </submittedName>
</protein>
<reference evidence="1" key="1">
    <citation type="journal article" date="2023" name="IScience">
        <title>Live-bearing cockroach genome reveals convergent evolutionary mechanisms linked to viviparity in insects and beyond.</title>
        <authorList>
            <person name="Fouks B."/>
            <person name="Harrison M.C."/>
            <person name="Mikhailova A.A."/>
            <person name="Marchal E."/>
            <person name="English S."/>
            <person name="Carruthers M."/>
            <person name="Jennings E.C."/>
            <person name="Chiamaka E.L."/>
            <person name="Frigard R.A."/>
            <person name="Pippel M."/>
            <person name="Attardo G.M."/>
            <person name="Benoit J.B."/>
            <person name="Bornberg-Bauer E."/>
            <person name="Tobe S.S."/>
        </authorList>
    </citation>
    <scope>NUCLEOTIDE SEQUENCE</scope>
    <source>
        <strain evidence="1">Stay&amp;Tobe</strain>
    </source>
</reference>
<reference evidence="1" key="2">
    <citation type="submission" date="2023-05" db="EMBL/GenBank/DDBJ databases">
        <authorList>
            <person name="Fouks B."/>
        </authorList>
    </citation>
    <scope>NUCLEOTIDE SEQUENCE</scope>
    <source>
        <strain evidence="1">Stay&amp;Tobe</strain>
        <tissue evidence="1">Testes</tissue>
    </source>
</reference>
<accession>A0AAD8ABC0</accession>
<gene>
    <name evidence="1" type="ORF">L9F63_012951</name>
</gene>
<comment type="caution">
    <text evidence="1">The sequence shown here is derived from an EMBL/GenBank/DDBJ whole genome shotgun (WGS) entry which is preliminary data.</text>
</comment>
<evidence type="ECO:0000313" key="2">
    <source>
        <dbReference type="Proteomes" id="UP001233999"/>
    </source>
</evidence>
<dbReference type="EMBL" id="JASPKZ010002309">
    <property type="protein sequence ID" value="KAJ9595849.1"/>
    <property type="molecule type" value="Genomic_DNA"/>
</dbReference>
<keyword evidence="2" id="KW-1185">Reference proteome</keyword>
<name>A0AAD8ABC0_DIPPU</name>
<proteinExistence type="predicted"/>
<evidence type="ECO:0000313" key="1">
    <source>
        <dbReference type="EMBL" id="KAJ9595849.1"/>
    </source>
</evidence>
<dbReference type="Proteomes" id="UP001233999">
    <property type="component" value="Unassembled WGS sequence"/>
</dbReference>
<sequence>MTRGLTVGEALAELDNCEVDEDDMNDTELAIIQTAPDELTDEEDIEENTLIDSVVRDVAGTLELITP</sequence>
<dbReference type="AlphaFoldDB" id="A0AAD8ABC0"/>
<organism evidence="1 2">
    <name type="scientific">Diploptera punctata</name>
    <name type="common">Pacific beetle cockroach</name>
    <dbReference type="NCBI Taxonomy" id="6984"/>
    <lineage>
        <taxon>Eukaryota</taxon>
        <taxon>Metazoa</taxon>
        <taxon>Ecdysozoa</taxon>
        <taxon>Arthropoda</taxon>
        <taxon>Hexapoda</taxon>
        <taxon>Insecta</taxon>
        <taxon>Pterygota</taxon>
        <taxon>Neoptera</taxon>
        <taxon>Polyneoptera</taxon>
        <taxon>Dictyoptera</taxon>
        <taxon>Blattodea</taxon>
        <taxon>Blaberoidea</taxon>
        <taxon>Blaberidae</taxon>
        <taxon>Diplopterinae</taxon>
        <taxon>Diploptera</taxon>
    </lineage>
</organism>
<feature type="non-terminal residue" evidence="1">
    <location>
        <position position="67"/>
    </location>
</feature>